<evidence type="ECO:0000256" key="1">
    <source>
        <dbReference type="SAM" id="Phobius"/>
    </source>
</evidence>
<accession>A0A366HJW3</accession>
<dbReference type="Proteomes" id="UP000253426">
    <property type="component" value="Unassembled WGS sequence"/>
</dbReference>
<protein>
    <submittedName>
        <fullName evidence="2">Uncharacterized protein</fullName>
    </submittedName>
</protein>
<feature type="transmembrane region" description="Helical" evidence="1">
    <location>
        <begin position="40"/>
        <end position="63"/>
    </location>
</feature>
<keyword evidence="1" id="KW-0472">Membrane</keyword>
<organism evidence="2 3">
    <name type="scientific">Roseimicrobium gellanilyticum</name>
    <dbReference type="NCBI Taxonomy" id="748857"/>
    <lineage>
        <taxon>Bacteria</taxon>
        <taxon>Pseudomonadati</taxon>
        <taxon>Verrucomicrobiota</taxon>
        <taxon>Verrucomicrobiia</taxon>
        <taxon>Verrucomicrobiales</taxon>
        <taxon>Verrucomicrobiaceae</taxon>
        <taxon>Roseimicrobium</taxon>
    </lineage>
</organism>
<dbReference type="AlphaFoldDB" id="A0A366HJW3"/>
<dbReference type="EMBL" id="QNRR01000006">
    <property type="protein sequence ID" value="RBP42400.1"/>
    <property type="molecule type" value="Genomic_DNA"/>
</dbReference>
<feature type="transmembrane region" description="Helical" evidence="1">
    <location>
        <begin position="69"/>
        <end position="93"/>
    </location>
</feature>
<keyword evidence="1" id="KW-0812">Transmembrane</keyword>
<comment type="caution">
    <text evidence="2">The sequence shown here is derived from an EMBL/GenBank/DDBJ whole genome shotgun (WGS) entry which is preliminary data.</text>
</comment>
<gene>
    <name evidence="2" type="ORF">DES53_106106</name>
</gene>
<evidence type="ECO:0000313" key="2">
    <source>
        <dbReference type="EMBL" id="RBP42400.1"/>
    </source>
</evidence>
<sequence length="158" mass="17454">MTICQVFLTRFPSKVNLTLLTKCIAMTATHPSPELVQRQYIIRTLLFMGGYVAVNLAAIFGAFDDVRGSGAAGLALTVTAPLIGHTWATLAYWRDSDEFVRGLMAKRFILAAGIAFCFASAWGFMETYAGAWHAPGFLIFPLFWFTYGVISPFVRTSH</sequence>
<proteinExistence type="predicted"/>
<feature type="transmembrane region" description="Helical" evidence="1">
    <location>
        <begin position="131"/>
        <end position="154"/>
    </location>
</feature>
<reference evidence="2 3" key="1">
    <citation type="submission" date="2018-06" db="EMBL/GenBank/DDBJ databases">
        <title>Genomic Encyclopedia of Type Strains, Phase IV (KMG-IV): sequencing the most valuable type-strain genomes for metagenomic binning, comparative biology and taxonomic classification.</title>
        <authorList>
            <person name="Goeker M."/>
        </authorList>
    </citation>
    <scope>NUCLEOTIDE SEQUENCE [LARGE SCALE GENOMIC DNA]</scope>
    <source>
        <strain evidence="2 3">DSM 25532</strain>
    </source>
</reference>
<keyword evidence="3" id="KW-1185">Reference proteome</keyword>
<evidence type="ECO:0000313" key="3">
    <source>
        <dbReference type="Proteomes" id="UP000253426"/>
    </source>
</evidence>
<keyword evidence="1" id="KW-1133">Transmembrane helix</keyword>
<name>A0A366HJW3_9BACT</name>
<feature type="transmembrane region" description="Helical" evidence="1">
    <location>
        <begin position="105"/>
        <end position="125"/>
    </location>
</feature>